<evidence type="ECO:0000256" key="2">
    <source>
        <dbReference type="ARBA" id="ARBA00022884"/>
    </source>
</evidence>
<dbReference type="RefSeq" id="WP_108728835.1">
    <property type="nucleotide sequence ID" value="NZ_CP025785.1"/>
</dbReference>
<dbReference type="PANTHER" id="PTHR30308">
    <property type="entry name" value="TMRNA-BINDING COMPONENT OF TRANS-TRANSLATION TAGGING COMPLEX"/>
    <property type="match status" value="1"/>
</dbReference>
<sequence length="151" mass="17894">MDVNSLLLENKKARFNYFIEDKISCGIVLKGTEVKSVKLKKISFNDSFATIKKDEIWLENLHIAKYKEGNIFNHEEIRQRKLLITKKEIQRLKKFKEKEGYTLVPISIYLKNSLIKVELGICKGKKLYDKREVLKQKSIKKDLSRELKQYK</sequence>
<dbReference type="PANTHER" id="PTHR30308:SF2">
    <property type="entry name" value="SSRA-BINDING PROTEIN"/>
    <property type="match status" value="1"/>
</dbReference>
<dbReference type="HAMAP" id="MF_00023">
    <property type="entry name" value="SmpB"/>
    <property type="match status" value="1"/>
</dbReference>
<organism evidence="4 5">
    <name type="scientific">Candidatus Borreliella tachyglossi</name>
    <dbReference type="NCBI Taxonomy" id="1964448"/>
    <lineage>
        <taxon>Bacteria</taxon>
        <taxon>Pseudomonadati</taxon>
        <taxon>Spirochaetota</taxon>
        <taxon>Spirochaetia</taxon>
        <taxon>Spirochaetales</taxon>
        <taxon>Borreliaceae</taxon>
        <taxon>Borreliella</taxon>
    </lineage>
</organism>
<gene>
    <name evidence="3" type="primary">smpB</name>
    <name evidence="4" type="ORF">CR532_00160</name>
</gene>
<name>A0A2S1LVY3_9SPIR</name>
<dbReference type="GO" id="GO:0070930">
    <property type="term" value="P:trans-translation-dependent protein tagging"/>
    <property type="evidence" value="ECO:0007669"/>
    <property type="project" value="TreeGrafter"/>
</dbReference>
<keyword evidence="2 3" id="KW-0694">RNA-binding</keyword>
<dbReference type="Proteomes" id="UP000244655">
    <property type="component" value="Chromosome"/>
</dbReference>
<dbReference type="OrthoDB" id="9805462at2"/>
<comment type="subcellular location">
    <subcellularLocation>
        <location evidence="3">Cytoplasm</location>
    </subcellularLocation>
    <text evidence="3">The tmRNA-SmpB complex associates with stalled 70S ribosomes.</text>
</comment>
<dbReference type="InterPro" id="IPR000037">
    <property type="entry name" value="SsrA-bd_prot"/>
</dbReference>
<dbReference type="AlphaFoldDB" id="A0A2S1LVY3"/>
<dbReference type="CDD" id="cd09294">
    <property type="entry name" value="SmpB"/>
    <property type="match status" value="1"/>
</dbReference>
<dbReference type="Pfam" id="PF01668">
    <property type="entry name" value="SmpB"/>
    <property type="match status" value="1"/>
</dbReference>
<dbReference type="PROSITE" id="PS01317">
    <property type="entry name" value="SSRP"/>
    <property type="match status" value="1"/>
</dbReference>
<dbReference type="NCBIfam" id="NF003843">
    <property type="entry name" value="PRK05422.1"/>
    <property type="match status" value="1"/>
</dbReference>
<dbReference type="InterPro" id="IPR023620">
    <property type="entry name" value="SmpB"/>
</dbReference>
<dbReference type="SUPFAM" id="SSF74982">
    <property type="entry name" value="Small protein B (SmpB)"/>
    <property type="match status" value="1"/>
</dbReference>
<keyword evidence="5" id="KW-1185">Reference proteome</keyword>
<proteinExistence type="inferred from homology"/>
<dbReference type="Gene3D" id="2.40.280.10">
    <property type="match status" value="1"/>
</dbReference>
<evidence type="ECO:0000313" key="5">
    <source>
        <dbReference type="Proteomes" id="UP000244655"/>
    </source>
</evidence>
<keyword evidence="1 3" id="KW-0963">Cytoplasm</keyword>
<dbReference type="GO" id="GO:0003723">
    <property type="term" value="F:RNA binding"/>
    <property type="evidence" value="ECO:0007669"/>
    <property type="project" value="UniProtKB-UniRule"/>
</dbReference>
<evidence type="ECO:0000256" key="1">
    <source>
        <dbReference type="ARBA" id="ARBA00022490"/>
    </source>
</evidence>
<evidence type="ECO:0000313" key="4">
    <source>
        <dbReference type="EMBL" id="AWG42438.1"/>
    </source>
</evidence>
<comment type="function">
    <text evidence="3">Required for rescue of stalled ribosomes mediated by trans-translation. Binds to transfer-messenger RNA (tmRNA), required for stable association of tmRNA with ribosomes. tmRNA and SmpB together mimic tRNA shape, replacing the anticodon stem-loop with SmpB. tmRNA is encoded by the ssrA gene; the 2 termini fold to resemble tRNA(Ala) and it encodes a 'tag peptide', a short internal open reading frame. During trans-translation Ala-aminoacylated tmRNA acts like a tRNA, entering the A-site of stalled ribosomes, displacing the stalled mRNA. The ribosome then switches to translate the ORF on the tmRNA; the nascent peptide is terminated with the 'tag peptide' encoded by the tmRNA and targeted for degradation. The ribosome is freed to recommence translation, which seems to be the essential function of trans-translation.</text>
</comment>
<evidence type="ECO:0000256" key="3">
    <source>
        <dbReference type="HAMAP-Rule" id="MF_00023"/>
    </source>
</evidence>
<accession>A0A2S1LVY3</accession>
<protein>
    <recommendedName>
        <fullName evidence="3">SsrA-binding protein</fullName>
    </recommendedName>
    <alternativeName>
        <fullName evidence="3">Small protein B</fullName>
    </alternativeName>
</protein>
<comment type="similarity">
    <text evidence="3">Belongs to the SmpB family.</text>
</comment>
<dbReference type="GO" id="GO:0005829">
    <property type="term" value="C:cytosol"/>
    <property type="evidence" value="ECO:0007669"/>
    <property type="project" value="TreeGrafter"/>
</dbReference>
<dbReference type="GO" id="GO:0070929">
    <property type="term" value="P:trans-translation"/>
    <property type="evidence" value="ECO:0007669"/>
    <property type="project" value="UniProtKB-UniRule"/>
</dbReference>
<reference evidence="4 5" key="1">
    <citation type="submission" date="2018-01" db="EMBL/GenBank/DDBJ databases">
        <title>Genome sequence of Borrelia tachyglossi.</title>
        <authorList>
            <person name="Gofton A.W."/>
        </authorList>
    </citation>
    <scope>NUCLEOTIDE SEQUENCE [LARGE SCALE GENOMIC DNA]</scope>
    <source>
        <strain evidence="4 5">Bc-F10-1268</strain>
    </source>
</reference>
<dbReference type="InterPro" id="IPR020081">
    <property type="entry name" value="SsrA-bd_prot_CS"/>
</dbReference>
<dbReference type="EMBL" id="CP025785">
    <property type="protein sequence ID" value="AWG42438.1"/>
    <property type="molecule type" value="Genomic_DNA"/>
</dbReference>
<dbReference type="NCBIfam" id="TIGR00086">
    <property type="entry name" value="smpB"/>
    <property type="match status" value="1"/>
</dbReference>